<feature type="compositionally biased region" description="Basic residues" evidence="1">
    <location>
        <begin position="345"/>
        <end position="356"/>
    </location>
</feature>
<dbReference type="AlphaFoldDB" id="A0A2K1QV47"/>
<evidence type="ECO:0000313" key="2">
    <source>
        <dbReference type="EMBL" id="PNS18938.1"/>
    </source>
</evidence>
<name>A0A2K1QV47_9PEZI</name>
<feature type="compositionally biased region" description="Basic and acidic residues" evidence="1">
    <location>
        <begin position="301"/>
        <end position="311"/>
    </location>
</feature>
<accession>A0A2K1QV47</accession>
<dbReference type="InParanoid" id="A0A2K1QV47"/>
<reference evidence="2 3" key="1">
    <citation type="submission" date="2017-06" db="EMBL/GenBank/DDBJ databases">
        <title>Draft genome sequence of a variant of Elsinoe murrayae.</title>
        <authorList>
            <person name="Cheng Q."/>
        </authorList>
    </citation>
    <scope>NUCLEOTIDE SEQUENCE [LARGE SCALE GENOMIC DNA]</scope>
    <source>
        <strain evidence="2 3">CQ-2017a</strain>
    </source>
</reference>
<protein>
    <submittedName>
        <fullName evidence="2">Uncharacterized protein</fullName>
    </submittedName>
</protein>
<feature type="compositionally biased region" description="Basic and acidic residues" evidence="1">
    <location>
        <begin position="168"/>
        <end position="179"/>
    </location>
</feature>
<comment type="caution">
    <text evidence="2">The sequence shown here is derived from an EMBL/GenBank/DDBJ whole genome shotgun (WGS) entry which is preliminary data.</text>
</comment>
<proteinExistence type="predicted"/>
<dbReference type="Proteomes" id="UP000243797">
    <property type="component" value="Unassembled WGS sequence"/>
</dbReference>
<feature type="compositionally biased region" description="Basic and acidic residues" evidence="1">
    <location>
        <begin position="320"/>
        <end position="332"/>
    </location>
</feature>
<organism evidence="2 3">
    <name type="scientific">Sphaceloma murrayae</name>
    <dbReference type="NCBI Taxonomy" id="2082308"/>
    <lineage>
        <taxon>Eukaryota</taxon>
        <taxon>Fungi</taxon>
        <taxon>Dikarya</taxon>
        <taxon>Ascomycota</taxon>
        <taxon>Pezizomycotina</taxon>
        <taxon>Dothideomycetes</taxon>
        <taxon>Dothideomycetidae</taxon>
        <taxon>Myriangiales</taxon>
        <taxon>Elsinoaceae</taxon>
        <taxon>Sphaceloma</taxon>
    </lineage>
</organism>
<keyword evidence="3" id="KW-1185">Reference proteome</keyword>
<sequence length="356" mass="39128">MKRKLPPPPPRAAYASSQPLFTSLTNAITVGKEANALLSVALTTTQKAHLSVHKAYARTVSHAIIKAYSETTAAYASVLRDLAEAVALAPDLTPEITPAALETASPFADRFREKVMPELIASLGRSAGMIAKEVKVLEELMGRDKVQWEMWAQGAYDGLATEGDRELAQKRRRLDHEGGAEGETDGLLTKARIEVEQEDVTGEVERRLREKKDREGKRSEKKDRKRKRESKDSATGIMEGTARLDLEEVEVGEDAGTSRRERKRLRKEMQKSATEARGTGGDIDGLPSPPVDKSKVKGKRKATESPPEKVRAKSLPNDGQSRKRSTESDEKSTGNSVPRPEPGSSKRRKIVKGVEI</sequence>
<gene>
    <name evidence="2" type="ORF">CAC42_6033</name>
</gene>
<evidence type="ECO:0000256" key="1">
    <source>
        <dbReference type="SAM" id="MobiDB-lite"/>
    </source>
</evidence>
<dbReference type="EMBL" id="NKHZ01000036">
    <property type="protein sequence ID" value="PNS18938.1"/>
    <property type="molecule type" value="Genomic_DNA"/>
</dbReference>
<feature type="compositionally biased region" description="Basic and acidic residues" evidence="1">
    <location>
        <begin position="203"/>
        <end position="222"/>
    </location>
</feature>
<feature type="region of interest" description="Disordered" evidence="1">
    <location>
        <begin position="168"/>
        <end position="356"/>
    </location>
</feature>
<evidence type="ECO:0000313" key="3">
    <source>
        <dbReference type="Proteomes" id="UP000243797"/>
    </source>
</evidence>